<reference evidence="9" key="2">
    <citation type="submission" date="2011-09" db="PDB data bank">
        <title>Solution structure of putative oxidoreductase from Ehrlichia chaffeensis.</title>
        <authorList>
            <person name="Yang F."/>
            <person name="Barnwal R."/>
            <person name="Varani G."/>
        </authorList>
    </citation>
    <scope>STRUCTURE BY NMR</scope>
</reference>
<keyword evidence="4" id="KW-0809">Transit peptide</keyword>
<keyword evidence="9" id="KW-0002">3D-structure</keyword>
<evidence type="ECO:0000256" key="3">
    <source>
        <dbReference type="ARBA" id="ARBA00022660"/>
    </source>
</evidence>
<dbReference type="Gene3D" id="3.30.160.190">
    <property type="entry name" value="atu1810 like domain"/>
    <property type="match status" value="1"/>
</dbReference>
<evidence type="ECO:0000313" key="8">
    <source>
        <dbReference type="Proteomes" id="UP000008320"/>
    </source>
</evidence>
<keyword evidence="6" id="KW-0472">Membrane</keyword>
<dbReference type="PDBsum" id="2LJU"/>
<accession>Q2GHP7</accession>
<dbReference type="KEGG" id="ech:ECH_0213"/>
<dbReference type="RefSeq" id="WP_006010520.1">
    <property type="nucleotide sequence ID" value="NC_007799.1"/>
</dbReference>
<keyword evidence="8" id="KW-1185">Reference proteome</keyword>
<dbReference type="PANTHER" id="PTHR12219">
    <property type="entry name" value="NADH-UBIQUINONE OXIDOREDUCTASE"/>
    <property type="match status" value="1"/>
</dbReference>
<evidence type="ECO:0000256" key="1">
    <source>
        <dbReference type="ARBA" id="ARBA00004370"/>
    </source>
</evidence>
<dbReference type="eggNOG" id="ENOG5032RJS">
    <property type="taxonomic scope" value="Bacteria"/>
</dbReference>
<evidence type="ECO:0000256" key="6">
    <source>
        <dbReference type="ARBA" id="ARBA00023136"/>
    </source>
</evidence>
<sequence length="104" mass="11999">MQEQVSNVRARIYKPAKSTMQSGHSKLKAWKLEFEPSCTQYTEPLMNWTGSHDTKQQVCLSFTTRELAIAYAVAHKIDYTVLQDNPRTIVPKSYADNFTKPRDM</sequence>
<dbReference type="InterPro" id="IPR038532">
    <property type="entry name" value="NDUFS4-like_sf"/>
</dbReference>
<dbReference type="EvolutionaryTrace" id="Q2GHP7"/>
<keyword evidence="3" id="KW-0679">Respiratory chain</keyword>
<evidence type="ECO:0000313" key="7">
    <source>
        <dbReference type="EMBL" id="ABD44783.1"/>
    </source>
</evidence>
<evidence type="ECO:0000256" key="2">
    <source>
        <dbReference type="ARBA" id="ARBA00022448"/>
    </source>
</evidence>
<proteinExistence type="evidence at protein level"/>
<dbReference type="PANTHER" id="PTHR12219:SF8">
    <property type="entry name" value="NADH DEHYDROGENASE [UBIQUINONE] IRON-SULFUR PROTEIN 4, MITOCHONDRIAL"/>
    <property type="match status" value="1"/>
</dbReference>
<keyword evidence="2" id="KW-0813">Transport</keyword>
<dbReference type="EMBL" id="CP000236">
    <property type="protein sequence ID" value="ABD44783.1"/>
    <property type="molecule type" value="Genomic_DNA"/>
</dbReference>
<organism evidence="7 8">
    <name type="scientific">Ehrlichia chaffeensis (strain ATCC CRL-10679 / Arkansas)</name>
    <dbReference type="NCBI Taxonomy" id="205920"/>
    <lineage>
        <taxon>Bacteria</taxon>
        <taxon>Pseudomonadati</taxon>
        <taxon>Pseudomonadota</taxon>
        <taxon>Alphaproteobacteria</taxon>
        <taxon>Rickettsiales</taxon>
        <taxon>Anaplasmataceae</taxon>
        <taxon>Ehrlichia</taxon>
    </lineage>
</organism>
<protein>
    <submittedName>
        <fullName evidence="7">Oxidoreductase</fullName>
    </submittedName>
</protein>
<dbReference type="HOGENOM" id="CLU_077196_4_1_5"/>
<comment type="subcellular location">
    <subcellularLocation>
        <location evidence="1">Membrane</location>
    </subcellularLocation>
</comment>
<reference evidence="7 8" key="1">
    <citation type="journal article" date="2006" name="PLoS Genet.">
        <title>Comparative genomics of emerging human ehrlichiosis agents.</title>
        <authorList>
            <person name="Dunning Hotopp J.C."/>
            <person name="Lin M."/>
            <person name="Madupu R."/>
            <person name="Crabtree J."/>
            <person name="Angiuoli S.V."/>
            <person name="Eisen J.A."/>
            <person name="Seshadri R."/>
            <person name="Ren Q."/>
            <person name="Wu M."/>
            <person name="Utterback T.R."/>
            <person name="Smith S."/>
            <person name="Lewis M."/>
            <person name="Khouri H."/>
            <person name="Zhang C."/>
            <person name="Niu H."/>
            <person name="Lin Q."/>
            <person name="Ohashi N."/>
            <person name="Zhi N."/>
            <person name="Nelson W."/>
            <person name="Brinkac L.M."/>
            <person name="Dodson R.J."/>
            <person name="Rosovitz M.J."/>
            <person name="Sundaram J."/>
            <person name="Daugherty S.C."/>
            <person name="Davidsen T."/>
            <person name="Durkin A.S."/>
            <person name="Gwinn M."/>
            <person name="Haft D.H."/>
            <person name="Selengut J.D."/>
            <person name="Sullivan S.A."/>
            <person name="Zafar N."/>
            <person name="Zhou L."/>
            <person name="Benahmed F."/>
            <person name="Forberger H."/>
            <person name="Halpin R."/>
            <person name="Mulligan S."/>
            <person name="Robinson J."/>
            <person name="White O."/>
            <person name="Rikihisa Y."/>
            <person name="Tettelin H."/>
        </authorList>
    </citation>
    <scope>NUCLEOTIDE SEQUENCE [LARGE SCALE GENOMIC DNA]</scope>
    <source>
        <strain evidence="8">ATCC CRL-10679 / Arkansas</strain>
    </source>
</reference>
<dbReference type="STRING" id="205920.ECH_0213"/>
<dbReference type="SMR" id="Q2GHP7"/>
<name>Q2GHP7_EHRCR</name>
<dbReference type="Proteomes" id="UP000008320">
    <property type="component" value="Chromosome"/>
</dbReference>
<dbReference type="GO" id="GO:0022900">
    <property type="term" value="P:electron transport chain"/>
    <property type="evidence" value="ECO:0007669"/>
    <property type="project" value="InterPro"/>
</dbReference>
<dbReference type="GO" id="GO:0016020">
    <property type="term" value="C:membrane"/>
    <property type="evidence" value="ECO:0007669"/>
    <property type="project" value="UniProtKB-SubCell"/>
</dbReference>
<dbReference type="InterPro" id="IPR006885">
    <property type="entry name" value="NADH_UbQ_FeS_4_mit-like"/>
</dbReference>
<evidence type="ECO:0000256" key="5">
    <source>
        <dbReference type="ARBA" id="ARBA00022982"/>
    </source>
</evidence>
<gene>
    <name evidence="7" type="ordered locus">ECH_0213</name>
</gene>
<dbReference type="Pfam" id="PF04800">
    <property type="entry name" value="NDUS4"/>
    <property type="match status" value="1"/>
</dbReference>
<keyword evidence="5" id="KW-0249">Electron transport</keyword>
<dbReference type="OrthoDB" id="9799572at2"/>
<evidence type="ECO:0000256" key="4">
    <source>
        <dbReference type="ARBA" id="ARBA00022946"/>
    </source>
</evidence>
<dbReference type="PDB" id="2LJU">
    <property type="method" value="NMR"/>
    <property type="chains" value="A=1-104"/>
</dbReference>
<evidence type="ECO:0007829" key="9">
    <source>
        <dbReference type="PDB" id="2LJU"/>
    </source>
</evidence>
<dbReference type="AlphaFoldDB" id="Q2GHP7"/>